<evidence type="ECO:0000313" key="1">
    <source>
        <dbReference type="EMBL" id="CCI11393.1"/>
    </source>
</evidence>
<dbReference type="Proteomes" id="UP000053237">
    <property type="component" value="Unassembled WGS sequence"/>
</dbReference>
<evidence type="ECO:0000313" key="2">
    <source>
        <dbReference type="Proteomes" id="UP000053237"/>
    </source>
</evidence>
<name>A0A024FW60_9STRA</name>
<proteinExistence type="predicted"/>
<dbReference type="InParanoid" id="A0A024FW60"/>
<protein>
    <submittedName>
        <fullName evidence="1">Uncharacterized protein</fullName>
    </submittedName>
</protein>
<gene>
    <name evidence="1" type="ORF">BN9_128500</name>
</gene>
<dbReference type="EMBL" id="CAIX01000994">
    <property type="protein sequence ID" value="CCI11393.1"/>
    <property type="molecule type" value="Genomic_DNA"/>
</dbReference>
<reference evidence="1 2" key="1">
    <citation type="submission" date="2012-05" db="EMBL/GenBank/DDBJ databases">
        <title>Recombination and specialization in a pathogen metapopulation.</title>
        <authorList>
            <person name="Gardiner A."/>
            <person name="Kemen E."/>
            <person name="Schultz-Larsen T."/>
            <person name="MacLean D."/>
            <person name="Van Oosterhout C."/>
            <person name="Jones J.D.G."/>
        </authorList>
    </citation>
    <scope>NUCLEOTIDE SEQUENCE [LARGE SCALE GENOMIC DNA]</scope>
    <source>
        <strain evidence="1 2">Ac Nc2</strain>
    </source>
</reference>
<comment type="caution">
    <text evidence="1">The sequence shown here is derived from an EMBL/GenBank/DDBJ whole genome shotgun (WGS) entry which is preliminary data.</text>
</comment>
<keyword evidence="2" id="KW-1185">Reference proteome</keyword>
<accession>A0A024FW60</accession>
<organism evidence="1 2">
    <name type="scientific">Albugo candida</name>
    <dbReference type="NCBI Taxonomy" id="65357"/>
    <lineage>
        <taxon>Eukaryota</taxon>
        <taxon>Sar</taxon>
        <taxon>Stramenopiles</taxon>
        <taxon>Oomycota</taxon>
        <taxon>Peronosporomycetes</taxon>
        <taxon>Albuginales</taxon>
        <taxon>Albuginaceae</taxon>
        <taxon>Albugo</taxon>
    </lineage>
</organism>
<sequence length="394" mass="45560">MRSLRRFGIFVLVQELRLHGSCDQLYLQNYKHFTGIHGSSSACRMCFGSIHCFPKLSNWSIKLDTASMLAFRRVHTHCNDEDRGYFGPPPTAKLHGAFEAVIVFTFARKRKWQGGVLYLQTRSKVNKIAKTLFVWYKVNGVSKTGVDFACEKKVIRSIWWNSCFLLMKTPIFLMSCAHHRLGKTLSRHAKSTIRKPRSIVMIISSRKKGRKATDRQEDVNHALCTVSIPRLDRFSIKVKDLKECYKDYQAHFDTSPIKGQISVYVSEPLTKNFNQPSVNTSVAGPTKPATSLYLFQMKLHKNGSTKKRPSHLGSLLTIVWKALYRHSVWLISIKYYWYQHTNENVISCESLFSTRFLCEQGNRAFKTLLHPPNAFKNKRNKIDAQHMLLLKYWS</sequence>
<dbReference type="AlphaFoldDB" id="A0A024FW60"/>